<name>A0A3E0EBK6_9BACT</name>
<comment type="similarity">
    <text evidence="1">Belongs to the AHA1 family.</text>
</comment>
<accession>A0A3E0EBK6</accession>
<dbReference type="EMBL" id="QUNF01000001">
    <property type="protein sequence ID" value="REG94619.1"/>
    <property type="molecule type" value="Genomic_DNA"/>
</dbReference>
<sequence>MPAELEITHYFTNSKKEVYDAFTTSESLQKWWGPVGHEMQVKTFEFHPEGIFHFVLRDKENNAMWAKWVFKEIKESSKLQFINCFSNEAGETVKAPEVPFGADWPMEMIVDLEFYVEEGKARIDMVSFPHNASDTSKKVFADNIGNMEQGFGGTFDQLEKYLSK</sequence>
<evidence type="ECO:0000313" key="3">
    <source>
        <dbReference type="EMBL" id="REG94619.1"/>
    </source>
</evidence>
<gene>
    <name evidence="3" type="ORF">C8N25_101455</name>
</gene>
<proteinExistence type="inferred from homology"/>
<dbReference type="RefSeq" id="WP_086541998.1">
    <property type="nucleotide sequence ID" value="NZ_MSSW01000040.1"/>
</dbReference>
<comment type="caution">
    <text evidence="3">The sequence shown here is derived from an EMBL/GenBank/DDBJ whole genome shotgun (WGS) entry which is preliminary data.</text>
</comment>
<dbReference type="SUPFAM" id="SSF55961">
    <property type="entry name" value="Bet v1-like"/>
    <property type="match status" value="1"/>
</dbReference>
<dbReference type="Gene3D" id="3.30.530.20">
    <property type="match status" value="1"/>
</dbReference>
<dbReference type="Pfam" id="PF08327">
    <property type="entry name" value="AHSA1"/>
    <property type="match status" value="1"/>
</dbReference>
<organism evidence="3 4">
    <name type="scientific">Algoriphagus antarcticus</name>
    <dbReference type="NCBI Taxonomy" id="238540"/>
    <lineage>
        <taxon>Bacteria</taxon>
        <taxon>Pseudomonadati</taxon>
        <taxon>Bacteroidota</taxon>
        <taxon>Cytophagia</taxon>
        <taxon>Cytophagales</taxon>
        <taxon>Cyclobacteriaceae</taxon>
        <taxon>Algoriphagus</taxon>
    </lineage>
</organism>
<dbReference type="InterPro" id="IPR013538">
    <property type="entry name" value="ASHA1/2-like_C"/>
</dbReference>
<dbReference type="OrthoDB" id="118413at2"/>
<feature type="domain" description="Activator of Hsp90 ATPase homologue 1/2-like C-terminal" evidence="2">
    <location>
        <begin position="16"/>
        <end position="162"/>
    </location>
</feature>
<evidence type="ECO:0000313" key="4">
    <source>
        <dbReference type="Proteomes" id="UP000256405"/>
    </source>
</evidence>
<protein>
    <submittedName>
        <fullName evidence="3">Uncharacterized protein YndB with AHSA1/START domain</fullName>
    </submittedName>
</protein>
<dbReference type="AlphaFoldDB" id="A0A3E0EBK6"/>
<reference evidence="3 4" key="1">
    <citation type="submission" date="2018-08" db="EMBL/GenBank/DDBJ databases">
        <title>Genomic Encyclopedia of Archaeal and Bacterial Type Strains, Phase II (KMG-II): from individual species to whole genera.</title>
        <authorList>
            <person name="Goeker M."/>
        </authorList>
    </citation>
    <scope>NUCLEOTIDE SEQUENCE [LARGE SCALE GENOMIC DNA]</scope>
    <source>
        <strain evidence="3 4">DSM 15986</strain>
    </source>
</reference>
<evidence type="ECO:0000256" key="1">
    <source>
        <dbReference type="ARBA" id="ARBA00006817"/>
    </source>
</evidence>
<keyword evidence="4" id="KW-1185">Reference proteome</keyword>
<dbReference type="InterPro" id="IPR023393">
    <property type="entry name" value="START-like_dom_sf"/>
</dbReference>
<dbReference type="Proteomes" id="UP000256405">
    <property type="component" value="Unassembled WGS sequence"/>
</dbReference>
<evidence type="ECO:0000259" key="2">
    <source>
        <dbReference type="Pfam" id="PF08327"/>
    </source>
</evidence>
<dbReference type="CDD" id="cd07814">
    <property type="entry name" value="SRPBCC_CalC_Aha1-like"/>
    <property type="match status" value="1"/>
</dbReference>